<accession>C3ZFK6</accession>
<sequence length="183" mass="20322">MSPRSAGVLCLLAVLLCCCIKGSFGAKKTREELLAQVDDVVKNLKTMNSKRELGSEGISRSSLGQLYMTEMEIKRALLGDPDDLDLQEAMRELKSLEKEVHKGITIEFWNNSLTKVASEDQGSLDLASQTHFPVVMAGKPAAKDGKKDERNYKGRIAHMQVYNIALTQEQIKEAMERTKGGYD</sequence>
<proteinExistence type="predicted"/>
<evidence type="ECO:0000256" key="1">
    <source>
        <dbReference type="SAM" id="SignalP"/>
    </source>
</evidence>
<name>C3ZFK6_BRAFL</name>
<dbReference type="AlphaFoldDB" id="C3ZFK6"/>
<feature type="chain" id="PRO_5002934555" evidence="1">
    <location>
        <begin position="26"/>
        <end position="183"/>
    </location>
</feature>
<dbReference type="EMBL" id="GG666613">
    <property type="protein sequence ID" value="EEN48760.1"/>
    <property type="molecule type" value="Genomic_DNA"/>
</dbReference>
<gene>
    <name evidence="2" type="ORF">BRAFLDRAFT_130827</name>
</gene>
<dbReference type="InParanoid" id="C3ZFK6"/>
<reference evidence="2" key="1">
    <citation type="journal article" date="2008" name="Nature">
        <title>The amphioxus genome and the evolution of the chordate karyotype.</title>
        <authorList>
            <consortium name="US DOE Joint Genome Institute (JGI-PGF)"/>
            <person name="Putnam N.H."/>
            <person name="Butts T."/>
            <person name="Ferrier D.E.K."/>
            <person name="Furlong R.F."/>
            <person name="Hellsten U."/>
            <person name="Kawashima T."/>
            <person name="Robinson-Rechavi M."/>
            <person name="Shoguchi E."/>
            <person name="Terry A."/>
            <person name="Yu J.-K."/>
            <person name="Benito-Gutierrez E.L."/>
            <person name="Dubchak I."/>
            <person name="Garcia-Fernandez J."/>
            <person name="Gibson-Brown J.J."/>
            <person name="Grigoriev I.V."/>
            <person name="Horton A.C."/>
            <person name="de Jong P.J."/>
            <person name="Jurka J."/>
            <person name="Kapitonov V.V."/>
            <person name="Kohara Y."/>
            <person name="Kuroki Y."/>
            <person name="Lindquist E."/>
            <person name="Lucas S."/>
            <person name="Osoegawa K."/>
            <person name="Pennacchio L.A."/>
            <person name="Salamov A.A."/>
            <person name="Satou Y."/>
            <person name="Sauka-Spengler T."/>
            <person name="Schmutz J."/>
            <person name="Shin-I T."/>
            <person name="Toyoda A."/>
            <person name="Bronner-Fraser M."/>
            <person name="Fujiyama A."/>
            <person name="Holland L.Z."/>
            <person name="Holland P.W.H."/>
            <person name="Satoh N."/>
            <person name="Rokhsar D.S."/>
        </authorList>
    </citation>
    <scope>NUCLEOTIDE SEQUENCE [LARGE SCALE GENOMIC DNA]</scope>
    <source>
        <strain evidence="2">S238N-H82</strain>
        <tissue evidence="2">Testes</tissue>
    </source>
</reference>
<evidence type="ECO:0000313" key="2">
    <source>
        <dbReference type="EMBL" id="EEN48760.1"/>
    </source>
</evidence>
<organism>
    <name type="scientific">Branchiostoma floridae</name>
    <name type="common">Florida lancelet</name>
    <name type="synonym">Amphioxus</name>
    <dbReference type="NCBI Taxonomy" id="7739"/>
    <lineage>
        <taxon>Eukaryota</taxon>
        <taxon>Metazoa</taxon>
        <taxon>Chordata</taxon>
        <taxon>Cephalochordata</taxon>
        <taxon>Leptocardii</taxon>
        <taxon>Amphioxiformes</taxon>
        <taxon>Branchiostomatidae</taxon>
        <taxon>Branchiostoma</taxon>
    </lineage>
</organism>
<keyword evidence="1" id="KW-0732">Signal</keyword>
<feature type="signal peptide" evidence="1">
    <location>
        <begin position="1"/>
        <end position="25"/>
    </location>
</feature>
<protein>
    <submittedName>
        <fullName evidence="2">Uncharacterized protein</fullName>
    </submittedName>
</protein>